<gene>
    <name evidence="2" type="ORF">LCGC14_2047250</name>
</gene>
<evidence type="ECO:0000313" key="2">
    <source>
        <dbReference type="EMBL" id="KKL76200.1"/>
    </source>
</evidence>
<comment type="caution">
    <text evidence="2">The sequence shown here is derived from an EMBL/GenBank/DDBJ whole genome shotgun (WGS) entry which is preliminary data.</text>
</comment>
<dbReference type="Pfam" id="PF12705">
    <property type="entry name" value="PDDEXK_1"/>
    <property type="match status" value="1"/>
</dbReference>
<name>A0A0F9H3G5_9ZZZZ</name>
<proteinExistence type="predicted"/>
<dbReference type="AlphaFoldDB" id="A0A0F9H3G5"/>
<feature type="domain" description="PD-(D/E)XK endonuclease-like" evidence="1">
    <location>
        <begin position="11"/>
        <end position="208"/>
    </location>
</feature>
<protein>
    <recommendedName>
        <fullName evidence="1">PD-(D/E)XK endonuclease-like domain-containing protein</fullName>
    </recommendedName>
</protein>
<accession>A0A0F9H3G5</accession>
<dbReference type="Gene3D" id="3.90.320.10">
    <property type="match status" value="1"/>
</dbReference>
<evidence type="ECO:0000259" key="1">
    <source>
        <dbReference type="Pfam" id="PF12705"/>
    </source>
</evidence>
<reference evidence="2" key="1">
    <citation type="journal article" date="2015" name="Nature">
        <title>Complex archaea that bridge the gap between prokaryotes and eukaryotes.</title>
        <authorList>
            <person name="Spang A."/>
            <person name="Saw J.H."/>
            <person name="Jorgensen S.L."/>
            <person name="Zaremba-Niedzwiedzka K."/>
            <person name="Martijn J."/>
            <person name="Lind A.E."/>
            <person name="van Eijk R."/>
            <person name="Schleper C."/>
            <person name="Guy L."/>
            <person name="Ettema T.J."/>
        </authorList>
    </citation>
    <scope>NUCLEOTIDE SEQUENCE</scope>
</reference>
<organism evidence="2">
    <name type="scientific">marine sediment metagenome</name>
    <dbReference type="NCBI Taxonomy" id="412755"/>
    <lineage>
        <taxon>unclassified sequences</taxon>
        <taxon>metagenomes</taxon>
        <taxon>ecological metagenomes</taxon>
    </lineage>
</organism>
<dbReference type="InterPro" id="IPR038726">
    <property type="entry name" value="PDDEXK_AddAB-type"/>
</dbReference>
<dbReference type="EMBL" id="LAZR01024124">
    <property type="protein sequence ID" value="KKL76200.1"/>
    <property type="molecule type" value="Genomic_DNA"/>
</dbReference>
<sequence>MRWQEDSSLARRMLDDLESEMWIDKKLPHLTELIYCLTASWCRRVQPLPYTPQEVSLFAVGVGVEKVLLRSHRQHLEGVCDGIYYDADFLDYNNNVGEFKCTRKSMKYMPEEFPWGWEMQVKGYMYALGKDQATLAAMCLMGDYRPPFPQLGAWHGSASEQELANTWQWMCWRKEVYLDHLERKVMPRQFTYNQDYECQYCSFKVLCDAREVIERD</sequence>
<dbReference type="InterPro" id="IPR011604">
    <property type="entry name" value="PDDEXK-like_dom_sf"/>
</dbReference>